<name>A0A7Y9C3Z6_9FLAO</name>
<evidence type="ECO:0000256" key="7">
    <source>
        <dbReference type="ARBA" id="ARBA00022840"/>
    </source>
</evidence>
<dbReference type="SUPFAM" id="SSF48452">
    <property type="entry name" value="TPR-like"/>
    <property type="match status" value="2"/>
</dbReference>
<dbReference type="PROSITE" id="PS50005">
    <property type="entry name" value="TPR"/>
    <property type="match status" value="2"/>
</dbReference>
<dbReference type="InterPro" id="IPR019734">
    <property type="entry name" value="TPR_rpt"/>
</dbReference>
<evidence type="ECO:0000256" key="1">
    <source>
        <dbReference type="ARBA" id="ARBA00000085"/>
    </source>
</evidence>
<dbReference type="Gene3D" id="3.30.450.20">
    <property type="entry name" value="PAS domain"/>
    <property type="match status" value="1"/>
</dbReference>
<evidence type="ECO:0000313" key="10">
    <source>
        <dbReference type="EMBL" id="NYA69646.1"/>
    </source>
</evidence>
<proteinExistence type="predicted"/>
<dbReference type="Pfam" id="PF07568">
    <property type="entry name" value="HisKA_2"/>
    <property type="match status" value="1"/>
</dbReference>
<keyword evidence="11" id="KW-1185">Reference proteome</keyword>
<dbReference type="SMART" id="SM00028">
    <property type="entry name" value="TPR"/>
    <property type="match status" value="4"/>
</dbReference>
<dbReference type="PANTHER" id="PTHR41523:SF8">
    <property type="entry name" value="ETHYLENE RESPONSE SENSOR PROTEIN"/>
    <property type="match status" value="1"/>
</dbReference>
<evidence type="ECO:0000256" key="8">
    <source>
        <dbReference type="PROSITE-ProRule" id="PRU00339"/>
    </source>
</evidence>
<dbReference type="InterPro" id="IPR011990">
    <property type="entry name" value="TPR-like_helical_dom_sf"/>
</dbReference>
<protein>
    <recommendedName>
        <fullName evidence="2">histidine kinase</fullName>
        <ecNumber evidence="2">2.7.13.3</ecNumber>
    </recommendedName>
</protein>
<dbReference type="InterPro" id="IPR036890">
    <property type="entry name" value="HATPase_C_sf"/>
</dbReference>
<dbReference type="Gene3D" id="3.30.565.10">
    <property type="entry name" value="Histidine kinase-like ATPase, C-terminal domain"/>
    <property type="match status" value="1"/>
</dbReference>
<dbReference type="GO" id="GO:0005524">
    <property type="term" value="F:ATP binding"/>
    <property type="evidence" value="ECO:0007669"/>
    <property type="project" value="UniProtKB-KW"/>
</dbReference>
<evidence type="ECO:0000256" key="3">
    <source>
        <dbReference type="ARBA" id="ARBA00022553"/>
    </source>
</evidence>
<dbReference type="PANTHER" id="PTHR41523">
    <property type="entry name" value="TWO-COMPONENT SYSTEM SENSOR PROTEIN"/>
    <property type="match status" value="1"/>
</dbReference>
<sequence>MKRAVICLTGMLYCWHACCQVDPGPDALHLRLKKAASQQAISEVFQALAGFYLQNARKLSMPTAADSAVYYSLQSEKILLATAADKEKIADNYLLTSKSYRALREGDIAADYALRAIDVYKSQKSKSLGYAYMTLVSANYQAYPWEHLPNIELAIDAFRNANDKKGEAQAWTAYADVYMKAARIPEALEALEKSLSLYNSSSPDSAQRAYSLAGLLYNEKGDYEKALEYQLKAVSLVEKRNDDSPEAAEILNYAGITLSNIKEKARARDYFLKAYAISSRYDDRELNTMVLGNVILVLMQLGQPQQAVSYLKEMEKEYDYLIPSGKYMLLSRAIVTYVSLKKFREAEQYVAKAKPVSDRFPDDAKEQLYFSGPLFKYYFATGQYGNARTYARKFAAVNGSLKILKGMRDAERMQFQLDSVEANYKKAIEHLQASQKIGDSILNVQKNKSLAAMQVAFETQKKEKNLAIQQKRNLELSKNAKIQQYELSRANLVRNVSMAVLSGLGVALLLGYRRYRVKQKTNRMLESQKNEINQKNSVLERLVAEKEWLLKENHHRVKNNLQMVVSLLNAQSHYTRDESAMKAIQNSQARINSMALIHKKLYQSKDVSFVEMSLYIEELTEYFKSTLDNGEKIRFFTRLAPIELPASQAVSLGLILNEAITNSLKHAFGPDGGTITVLSEIIAEKRFLFSISDNGKGLHTAPTASGFTETFGMQLIRGLADELNALLEVENKDGLTISLIFDMKEPVI</sequence>
<dbReference type="Gene3D" id="1.25.40.10">
    <property type="entry name" value="Tetratricopeptide repeat domain"/>
    <property type="match status" value="2"/>
</dbReference>
<keyword evidence="8" id="KW-0802">TPR repeat</keyword>
<accession>A0A7Y9C3Z6</accession>
<dbReference type="AlphaFoldDB" id="A0A7Y9C3Z6"/>
<keyword evidence="4" id="KW-0808">Transferase</keyword>
<dbReference type="InterPro" id="IPR011495">
    <property type="entry name" value="Sig_transdc_His_kin_sub2_dim/P"/>
</dbReference>
<feature type="repeat" description="TPR" evidence="8">
    <location>
        <begin position="168"/>
        <end position="201"/>
    </location>
</feature>
<organism evidence="10 11">
    <name type="scientific">Flavobacterium agri</name>
    <dbReference type="NCBI Taxonomy" id="2743471"/>
    <lineage>
        <taxon>Bacteria</taxon>
        <taxon>Pseudomonadati</taxon>
        <taxon>Bacteroidota</taxon>
        <taxon>Flavobacteriia</taxon>
        <taxon>Flavobacteriales</taxon>
        <taxon>Flavobacteriaceae</taxon>
        <taxon>Flavobacterium</taxon>
    </lineage>
</organism>
<evidence type="ECO:0000256" key="6">
    <source>
        <dbReference type="ARBA" id="ARBA00022777"/>
    </source>
</evidence>
<comment type="catalytic activity">
    <reaction evidence="1">
        <text>ATP + protein L-histidine = ADP + protein N-phospho-L-histidine.</text>
        <dbReference type="EC" id="2.7.13.3"/>
    </reaction>
</comment>
<keyword evidence="3" id="KW-0597">Phosphoprotein</keyword>
<dbReference type="SMART" id="SM00387">
    <property type="entry name" value="HATPase_c"/>
    <property type="match status" value="1"/>
</dbReference>
<dbReference type="EC" id="2.7.13.3" evidence="2"/>
<dbReference type="Pfam" id="PF13424">
    <property type="entry name" value="TPR_12"/>
    <property type="match status" value="1"/>
</dbReference>
<evidence type="ECO:0000256" key="5">
    <source>
        <dbReference type="ARBA" id="ARBA00022741"/>
    </source>
</evidence>
<evidence type="ECO:0000259" key="9">
    <source>
        <dbReference type="SMART" id="SM00387"/>
    </source>
</evidence>
<dbReference type="GO" id="GO:0004673">
    <property type="term" value="F:protein histidine kinase activity"/>
    <property type="evidence" value="ECO:0007669"/>
    <property type="project" value="UniProtKB-EC"/>
</dbReference>
<keyword evidence="7" id="KW-0067">ATP-binding</keyword>
<keyword evidence="5" id="KW-0547">Nucleotide-binding</keyword>
<reference evidence="10 11" key="1">
    <citation type="submission" date="2020-07" db="EMBL/GenBank/DDBJ databases">
        <authorList>
            <person name="Sun Q."/>
        </authorList>
    </citation>
    <scope>NUCLEOTIDE SEQUENCE [LARGE SCALE GENOMIC DNA]</scope>
    <source>
        <strain evidence="10 11">MAH-1</strain>
    </source>
</reference>
<keyword evidence="6" id="KW-0418">Kinase</keyword>
<evidence type="ECO:0000256" key="4">
    <source>
        <dbReference type="ARBA" id="ARBA00022679"/>
    </source>
</evidence>
<dbReference type="Pfam" id="PF13581">
    <property type="entry name" value="HATPase_c_2"/>
    <property type="match status" value="1"/>
</dbReference>
<dbReference type="Proteomes" id="UP000535020">
    <property type="component" value="Unassembled WGS sequence"/>
</dbReference>
<evidence type="ECO:0000256" key="2">
    <source>
        <dbReference type="ARBA" id="ARBA00012438"/>
    </source>
</evidence>
<dbReference type="RefSeq" id="WP_176004470.1">
    <property type="nucleotide sequence ID" value="NZ_JABWMI010000003.1"/>
</dbReference>
<comment type="caution">
    <text evidence="10">The sequence shown here is derived from an EMBL/GenBank/DDBJ whole genome shotgun (WGS) entry which is preliminary data.</text>
</comment>
<feature type="repeat" description="TPR" evidence="8">
    <location>
        <begin position="207"/>
        <end position="240"/>
    </location>
</feature>
<dbReference type="EMBL" id="JACBJI010000001">
    <property type="protein sequence ID" value="NYA69646.1"/>
    <property type="molecule type" value="Genomic_DNA"/>
</dbReference>
<dbReference type="InterPro" id="IPR003594">
    <property type="entry name" value="HATPase_dom"/>
</dbReference>
<gene>
    <name evidence="10" type="ORF">HZF10_01845</name>
</gene>
<feature type="domain" description="Histidine kinase/HSP90-like ATPase" evidence="9">
    <location>
        <begin position="647"/>
        <end position="745"/>
    </location>
</feature>
<evidence type="ECO:0000313" key="11">
    <source>
        <dbReference type="Proteomes" id="UP000535020"/>
    </source>
</evidence>
<dbReference type="SUPFAM" id="SSF55874">
    <property type="entry name" value="ATPase domain of HSP90 chaperone/DNA topoisomerase II/histidine kinase"/>
    <property type="match status" value="1"/>
</dbReference>